<dbReference type="InterPro" id="IPR003817">
    <property type="entry name" value="PS_Dcarbxylase"/>
</dbReference>
<protein>
    <recommendedName>
        <fullName evidence="3">phosphatidylserine decarboxylase</fullName>
        <ecNumber evidence="3">4.1.1.65</ecNumber>
    </recommendedName>
</protein>
<evidence type="ECO:0000313" key="13">
    <source>
        <dbReference type="EMBL" id="WED65285.1"/>
    </source>
</evidence>
<comment type="cofactor">
    <cofactor evidence="1">
        <name>pyruvate</name>
        <dbReference type="ChEBI" id="CHEBI:15361"/>
    </cofactor>
</comment>
<keyword evidence="4" id="KW-0444">Lipid biosynthesis</keyword>
<gene>
    <name evidence="13" type="primary">asd</name>
    <name evidence="13" type="ORF">PXH66_00285</name>
</gene>
<evidence type="ECO:0000256" key="11">
    <source>
        <dbReference type="ARBA" id="ARBA00023317"/>
    </source>
</evidence>
<name>A0AAF0CP24_9BACT</name>
<evidence type="ECO:0000256" key="7">
    <source>
        <dbReference type="ARBA" id="ARBA00023145"/>
    </source>
</evidence>
<evidence type="ECO:0000256" key="3">
    <source>
        <dbReference type="ARBA" id="ARBA00012243"/>
    </source>
</evidence>
<organism evidence="13 14">
    <name type="scientific">Synoicihabitans lomoniglobus</name>
    <dbReference type="NCBI Taxonomy" id="2909285"/>
    <lineage>
        <taxon>Bacteria</taxon>
        <taxon>Pseudomonadati</taxon>
        <taxon>Verrucomicrobiota</taxon>
        <taxon>Opitutia</taxon>
        <taxon>Opitutales</taxon>
        <taxon>Opitutaceae</taxon>
        <taxon>Synoicihabitans</taxon>
    </lineage>
</organism>
<sequence length="301" mass="33839">MASTPVQYFNRYTQQLETEQIYGERWLRWAYESGLGRATTAVLLKRWFFSWYYGHRMNRKYSGNKVLPFVVDYDLDADEFGKQAWEYKTFNEFFARALKPAARPIAAGDDVAVLPADGRHLAFADVDAAEGFYVKGSKFTLAELFGSAELAAPFAGGTMVISRLCPVDYHRFHFPVAGTPDHTTLIKGALYSVNPIALRRNVKYLVQNKRMRTLLDSERFGQVAMFEVGATCVGTIRQLYVPDRVNAKGEEKGLFKFGGSCVITVFQAGRIELAEDLKTQGAQQREVYARMGDVLGRATTG</sequence>
<dbReference type="Pfam" id="PF02666">
    <property type="entry name" value="PS_Dcarbxylase"/>
    <property type="match status" value="1"/>
</dbReference>
<dbReference type="PANTHER" id="PTHR10067">
    <property type="entry name" value="PHOSPHATIDYLSERINE DECARBOXYLASE"/>
    <property type="match status" value="1"/>
</dbReference>
<evidence type="ECO:0000256" key="2">
    <source>
        <dbReference type="ARBA" id="ARBA00005189"/>
    </source>
</evidence>
<keyword evidence="5" id="KW-0210">Decarboxylase</keyword>
<dbReference type="KEGG" id="slom:PXH66_00285"/>
<dbReference type="GO" id="GO:0008654">
    <property type="term" value="P:phospholipid biosynthetic process"/>
    <property type="evidence" value="ECO:0007669"/>
    <property type="project" value="UniProtKB-KW"/>
</dbReference>
<evidence type="ECO:0000256" key="12">
    <source>
        <dbReference type="ARBA" id="ARBA00024326"/>
    </source>
</evidence>
<keyword evidence="14" id="KW-1185">Reference proteome</keyword>
<reference evidence="13" key="1">
    <citation type="submission" date="2023-03" db="EMBL/GenBank/DDBJ databases">
        <title>Lomoglobus Profundus gen. nov., sp. nov., a novel member of the phylum Verrucomicrobia, isolated from deep-marine sediment of South China Sea.</title>
        <authorList>
            <person name="Ahmad T."/>
            <person name="Ishaq S.E."/>
            <person name="Wang F."/>
        </authorList>
    </citation>
    <scope>NUCLEOTIDE SEQUENCE</scope>
    <source>
        <strain evidence="13">LMO-M01</strain>
    </source>
</reference>
<dbReference type="Proteomes" id="UP001218638">
    <property type="component" value="Chromosome"/>
</dbReference>
<accession>A0AAF0CP24</accession>
<keyword evidence="11" id="KW-0670">Pyruvate</keyword>
<comment type="pathway">
    <text evidence="12">Phospholipid metabolism; phosphatidylethanolamine biosynthesis.</text>
</comment>
<dbReference type="PANTHER" id="PTHR10067:SF17">
    <property type="entry name" value="PHOSPHATIDYLSERINE DECARBOXYLASE PROENZYME 2"/>
    <property type="match status" value="1"/>
</dbReference>
<keyword evidence="8" id="KW-0594">Phospholipid biosynthesis</keyword>
<evidence type="ECO:0000256" key="9">
    <source>
        <dbReference type="ARBA" id="ARBA00023239"/>
    </source>
</evidence>
<dbReference type="EMBL" id="CP119075">
    <property type="protein sequence ID" value="WED65285.1"/>
    <property type="molecule type" value="Genomic_DNA"/>
</dbReference>
<keyword evidence="10" id="KW-1208">Phospholipid metabolism</keyword>
<evidence type="ECO:0000256" key="6">
    <source>
        <dbReference type="ARBA" id="ARBA00023098"/>
    </source>
</evidence>
<keyword evidence="6" id="KW-0443">Lipid metabolism</keyword>
<dbReference type="RefSeq" id="WP_330927643.1">
    <property type="nucleotide sequence ID" value="NZ_CP119075.1"/>
</dbReference>
<dbReference type="InterPro" id="IPR033177">
    <property type="entry name" value="PSD-B"/>
</dbReference>
<evidence type="ECO:0000256" key="4">
    <source>
        <dbReference type="ARBA" id="ARBA00022516"/>
    </source>
</evidence>
<comment type="pathway">
    <text evidence="2">Lipid metabolism.</text>
</comment>
<evidence type="ECO:0000256" key="8">
    <source>
        <dbReference type="ARBA" id="ARBA00023209"/>
    </source>
</evidence>
<evidence type="ECO:0000256" key="1">
    <source>
        <dbReference type="ARBA" id="ARBA00001928"/>
    </source>
</evidence>
<keyword evidence="7" id="KW-0865">Zymogen</keyword>
<dbReference type="GO" id="GO:0004609">
    <property type="term" value="F:phosphatidylserine decarboxylase activity"/>
    <property type="evidence" value="ECO:0007669"/>
    <property type="project" value="UniProtKB-EC"/>
</dbReference>
<dbReference type="AlphaFoldDB" id="A0AAF0CP24"/>
<evidence type="ECO:0000256" key="10">
    <source>
        <dbReference type="ARBA" id="ARBA00023264"/>
    </source>
</evidence>
<dbReference type="NCBIfam" id="TIGR00163">
    <property type="entry name" value="PS_decarb"/>
    <property type="match status" value="1"/>
</dbReference>
<evidence type="ECO:0000256" key="5">
    <source>
        <dbReference type="ARBA" id="ARBA00022793"/>
    </source>
</evidence>
<evidence type="ECO:0000313" key="14">
    <source>
        <dbReference type="Proteomes" id="UP001218638"/>
    </source>
</evidence>
<keyword evidence="9 13" id="KW-0456">Lyase</keyword>
<proteinExistence type="predicted"/>
<dbReference type="EC" id="4.1.1.65" evidence="3"/>